<accession>A0A9D4UED6</accession>
<evidence type="ECO:0000313" key="1">
    <source>
        <dbReference type="EMBL" id="KAI5065774.1"/>
    </source>
</evidence>
<dbReference type="Proteomes" id="UP000886520">
    <property type="component" value="Chromosome 18"/>
</dbReference>
<comment type="caution">
    <text evidence="1">The sequence shown here is derived from an EMBL/GenBank/DDBJ whole genome shotgun (WGS) entry which is preliminary data.</text>
</comment>
<feature type="non-terminal residue" evidence="1">
    <location>
        <position position="68"/>
    </location>
</feature>
<feature type="non-terminal residue" evidence="1">
    <location>
        <position position="1"/>
    </location>
</feature>
<sequence>VATWGENGSIKYDSIYAFGHVDGASNGFYFDITLVKDLTSGLLGSSNATIDIKRNLLLSPGHFVPTLT</sequence>
<name>A0A9D4UED6_ADICA</name>
<gene>
    <name evidence="1" type="ORF">GOP47_0018398</name>
</gene>
<proteinExistence type="predicted"/>
<organism evidence="1 2">
    <name type="scientific">Adiantum capillus-veneris</name>
    <name type="common">Maidenhair fern</name>
    <dbReference type="NCBI Taxonomy" id="13818"/>
    <lineage>
        <taxon>Eukaryota</taxon>
        <taxon>Viridiplantae</taxon>
        <taxon>Streptophyta</taxon>
        <taxon>Embryophyta</taxon>
        <taxon>Tracheophyta</taxon>
        <taxon>Polypodiopsida</taxon>
        <taxon>Polypodiidae</taxon>
        <taxon>Polypodiales</taxon>
        <taxon>Pteridineae</taxon>
        <taxon>Pteridaceae</taxon>
        <taxon>Vittarioideae</taxon>
        <taxon>Adiantum</taxon>
    </lineage>
</organism>
<keyword evidence="2" id="KW-1185">Reference proteome</keyword>
<protein>
    <submittedName>
        <fullName evidence="1">Uncharacterized protein</fullName>
    </submittedName>
</protein>
<dbReference type="EMBL" id="JABFUD020000018">
    <property type="protein sequence ID" value="KAI5065774.1"/>
    <property type="molecule type" value="Genomic_DNA"/>
</dbReference>
<reference evidence="1" key="1">
    <citation type="submission" date="2021-01" db="EMBL/GenBank/DDBJ databases">
        <title>Adiantum capillus-veneris genome.</title>
        <authorList>
            <person name="Fang Y."/>
            <person name="Liao Q."/>
        </authorList>
    </citation>
    <scope>NUCLEOTIDE SEQUENCE</scope>
    <source>
        <strain evidence="1">H3</strain>
        <tissue evidence="1">Leaf</tissue>
    </source>
</reference>
<evidence type="ECO:0000313" key="2">
    <source>
        <dbReference type="Proteomes" id="UP000886520"/>
    </source>
</evidence>
<dbReference type="AlphaFoldDB" id="A0A9D4UED6"/>